<dbReference type="GO" id="GO:0005886">
    <property type="term" value="C:plasma membrane"/>
    <property type="evidence" value="ECO:0007669"/>
    <property type="project" value="UniProtKB-SubCell"/>
</dbReference>
<keyword evidence="9" id="KW-0418">Kinase</keyword>
<dbReference type="EC" id="2.7.13.3" evidence="3"/>
<evidence type="ECO:0000256" key="10">
    <source>
        <dbReference type="ARBA" id="ARBA00022840"/>
    </source>
</evidence>
<dbReference type="Pfam" id="PF00989">
    <property type="entry name" value="PAS"/>
    <property type="match status" value="1"/>
</dbReference>
<evidence type="ECO:0000256" key="8">
    <source>
        <dbReference type="ARBA" id="ARBA00022741"/>
    </source>
</evidence>
<dbReference type="eggNOG" id="COG3290">
    <property type="taxonomic scope" value="Bacteria"/>
</dbReference>
<dbReference type="InterPro" id="IPR035965">
    <property type="entry name" value="PAS-like_dom_sf"/>
</dbReference>
<dbReference type="PANTHER" id="PTHR43547:SF3">
    <property type="entry name" value="SENSOR PROTEIN CITS"/>
    <property type="match status" value="1"/>
</dbReference>
<evidence type="ECO:0000256" key="13">
    <source>
        <dbReference type="ARBA" id="ARBA00023136"/>
    </source>
</evidence>
<evidence type="ECO:0000256" key="4">
    <source>
        <dbReference type="ARBA" id="ARBA00022475"/>
    </source>
</evidence>
<evidence type="ECO:0000259" key="15">
    <source>
        <dbReference type="PROSITE" id="PS50109"/>
    </source>
</evidence>
<dbReference type="InterPro" id="IPR029151">
    <property type="entry name" value="Sensor-like_sf"/>
</dbReference>
<dbReference type="FunFam" id="1.10.287.130:FF:000011">
    <property type="entry name" value="Sensor histidine kinase DcuS"/>
    <property type="match status" value="1"/>
</dbReference>
<gene>
    <name evidence="17" type="ORF">B4119_1706</name>
</gene>
<keyword evidence="13 14" id="KW-0472">Membrane</keyword>
<evidence type="ECO:0000256" key="6">
    <source>
        <dbReference type="ARBA" id="ARBA00022679"/>
    </source>
</evidence>
<dbReference type="InterPro" id="IPR039506">
    <property type="entry name" value="SPOB_a"/>
</dbReference>
<evidence type="ECO:0000256" key="2">
    <source>
        <dbReference type="ARBA" id="ARBA00004651"/>
    </source>
</evidence>
<evidence type="ECO:0000313" key="17">
    <source>
        <dbReference type="EMBL" id="KYD13167.1"/>
    </source>
</evidence>
<dbReference type="Pfam" id="PF17203">
    <property type="entry name" value="sCache_3_2"/>
    <property type="match status" value="1"/>
</dbReference>
<dbReference type="Pfam" id="PF14689">
    <property type="entry name" value="SPOB_a"/>
    <property type="match status" value="1"/>
</dbReference>
<feature type="domain" description="PAS" evidence="16">
    <location>
        <begin position="206"/>
        <end position="247"/>
    </location>
</feature>
<keyword evidence="8" id="KW-0547">Nucleotide-binding</keyword>
<keyword evidence="5" id="KW-0597">Phosphoprotein</keyword>
<dbReference type="GO" id="GO:0000155">
    <property type="term" value="F:phosphorelay sensor kinase activity"/>
    <property type="evidence" value="ECO:0007669"/>
    <property type="project" value="InterPro"/>
</dbReference>
<dbReference type="PANTHER" id="PTHR43547">
    <property type="entry name" value="TWO-COMPONENT HISTIDINE KINASE"/>
    <property type="match status" value="1"/>
</dbReference>
<dbReference type="CDD" id="cd00130">
    <property type="entry name" value="PAS"/>
    <property type="match status" value="1"/>
</dbReference>
<evidence type="ECO:0000256" key="9">
    <source>
        <dbReference type="ARBA" id="ARBA00022777"/>
    </source>
</evidence>
<dbReference type="FunFam" id="3.30.450.20:FF:000018">
    <property type="entry name" value="Sensor histidine kinase DcuS"/>
    <property type="match status" value="1"/>
</dbReference>
<comment type="subcellular location">
    <subcellularLocation>
        <location evidence="2">Cell membrane</location>
        <topology evidence="2">Multi-pass membrane protein</topology>
    </subcellularLocation>
</comment>
<feature type="transmembrane region" description="Helical" evidence="14">
    <location>
        <begin position="169"/>
        <end position="188"/>
    </location>
</feature>
<name>A0A150LLG7_9BACL</name>
<dbReference type="InterPro" id="IPR033463">
    <property type="entry name" value="sCache_3"/>
</dbReference>
<dbReference type="SMART" id="SM00091">
    <property type="entry name" value="PAS"/>
    <property type="match status" value="1"/>
</dbReference>
<dbReference type="PATRIC" id="fig|81408.3.peg.3896"/>
<keyword evidence="7 14" id="KW-0812">Transmembrane</keyword>
<keyword evidence="4" id="KW-1003">Cell membrane</keyword>
<keyword evidence="10" id="KW-0067">ATP-binding</keyword>
<dbReference type="GO" id="GO:0006355">
    <property type="term" value="P:regulation of DNA-templated transcription"/>
    <property type="evidence" value="ECO:0007669"/>
    <property type="project" value="InterPro"/>
</dbReference>
<dbReference type="AlphaFoldDB" id="A0A150LLG7"/>
<comment type="catalytic activity">
    <reaction evidence="1">
        <text>ATP + protein L-histidine = ADP + protein N-phospho-L-histidine.</text>
        <dbReference type="EC" id="2.7.13.3"/>
    </reaction>
</comment>
<dbReference type="SUPFAM" id="SSF55874">
    <property type="entry name" value="ATPase domain of HSP90 chaperone/DNA topoisomerase II/histidine kinase"/>
    <property type="match status" value="1"/>
</dbReference>
<dbReference type="SUPFAM" id="SSF55890">
    <property type="entry name" value="Sporulation response regulatory protein Spo0B"/>
    <property type="match status" value="1"/>
</dbReference>
<feature type="domain" description="Histidine kinase" evidence="15">
    <location>
        <begin position="331"/>
        <end position="526"/>
    </location>
</feature>
<evidence type="ECO:0000256" key="11">
    <source>
        <dbReference type="ARBA" id="ARBA00022989"/>
    </source>
</evidence>
<evidence type="ECO:0000256" key="14">
    <source>
        <dbReference type="SAM" id="Phobius"/>
    </source>
</evidence>
<accession>A0A150LLG7</accession>
<evidence type="ECO:0000256" key="12">
    <source>
        <dbReference type="ARBA" id="ARBA00023012"/>
    </source>
</evidence>
<evidence type="ECO:0000313" key="18">
    <source>
        <dbReference type="Proteomes" id="UP000075455"/>
    </source>
</evidence>
<proteinExistence type="predicted"/>
<sequence>MKLQTRLIIIICSLLLFVILFLSFLFQHMFAATLKEQIGMRALNVAETVAATPLVKDAFRQPDPHRQIQPFAEMIRRKTGAEYVVVGNRQGIRYAHPLPDRIGKKMVGGDNKEVLEGKAIISEAVGSLGPAIRGKAPIFDEKGNVIGIVSVGFLLEDIEDIVWSYNVKILFFSILALFLGASGAILIAKTVKKSIHGLEPKEIGLLYQEKQAILEAIREGIIAVNQEGIITMINKTAMTLLGYEKEQDVLGKYILHIIPHSRLLEVIRTGTAEYDDEMILGEETVITNRIPIKDKAGKVIGAVSTFRNKSELYRLTKELSQLKSYADALRAQTHEFSNKLYVISGLIQLESYEEALELISKETNLHQDIVRFVMKEIPDPIIGGLFIGKFNRANELKIQFDIDRQSSFKDIPKHLDRDHLLTIIGNIVDNAMEAVLHNGCEEKRVTVFLTDLGDDLIIEVEDNGPGIQAEIADQIFERGFSTKAAARRGYGLDLVKKSLTVLGGHITYQSEQGKGTVFTIIIPKQRRVDDGSQYSSAHCRRR</sequence>
<dbReference type="Gene3D" id="3.30.450.20">
    <property type="entry name" value="PAS domain"/>
    <property type="match status" value="2"/>
</dbReference>
<keyword evidence="12" id="KW-0902">Two-component regulatory system</keyword>
<dbReference type="InterPro" id="IPR004358">
    <property type="entry name" value="Sig_transdc_His_kin-like_C"/>
</dbReference>
<keyword evidence="6" id="KW-0808">Transferase</keyword>
<dbReference type="PRINTS" id="PR00344">
    <property type="entry name" value="BCTRLSENSOR"/>
</dbReference>
<dbReference type="GO" id="GO:0005524">
    <property type="term" value="F:ATP binding"/>
    <property type="evidence" value="ECO:0007669"/>
    <property type="project" value="UniProtKB-KW"/>
</dbReference>
<dbReference type="InterPro" id="IPR013767">
    <property type="entry name" value="PAS_fold"/>
</dbReference>
<evidence type="ECO:0000256" key="7">
    <source>
        <dbReference type="ARBA" id="ARBA00022692"/>
    </source>
</evidence>
<dbReference type="PROSITE" id="PS50112">
    <property type="entry name" value="PAS"/>
    <property type="match status" value="1"/>
</dbReference>
<evidence type="ECO:0000259" key="16">
    <source>
        <dbReference type="PROSITE" id="PS50112"/>
    </source>
</evidence>
<dbReference type="EMBL" id="LQYS01000052">
    <property type="protein sequence ID" value="KYD13167.1"/>
    <property type="molecule type" value="Genomic_DNA"/>
</dbReference>
<dbReference type="CDD" id="cd16915">
    <property type="entry name" value="HATPase_DpiB-CitA-like"/>
    <property type="match status" value="1"/>
</dbReference>
<dbReference type="InterPro" id="IPR000014">
    <property type="entry name" value="PAS"/>
</dbReference>
<dbReference type="InterPro" id="IPR016120">
    <property type="entry name" value="Sig_transdc_His_kin_SpoOB"/>
</dbReference>
<dbReference type="Gene3D" id="1.10.287.130">
    <property type="match status" value="1"/>
</dbReference>
<dbReference type="CDD" id="cd18773">
    <property type="entry name" value="PDC1_HK_sensor"/>
    <property type="match status" value="1"/>
</dbReference>
<dbReference type="SUPFAM" id="SSF55785">
    <property type="entry name" value="PYP-like sensor domain (PAS domain)"/>
    <property type="match status" value="1"/>
</dbReference>
<evidence type="ECO:0000256" key="5">
    <source>
        <dbReference type="ARBA" id="ARBA00022553"/>
    </source>
</evidence>
<dbReference type="Pfam" id="PF02518">
    <property type="entry name" value="HATPase_c"/>
    <property type="match status" value="1"/>
</dbReference>
<reference evidence="17 18" key="1">
    <citation type="submission" date="2016-01" db="EMBL/GenBank/DDBJ databases">
        <title>Draft Genome Sequences of Seven Thermophilic Sporeformers Isolated from Foods.</title>
        <authorList>
            <person name="Berendsen E.M."/>
            <person name="Wells-Bennik M.H."/>
            <person name="Krawcyk A.O."/>
            <person name="De Jong A."/>
            <person name="Holsappel S."/>
            <person name="Eijlander R.T."/>
            <person name="Kuipers O.P."/>
        </authorList>
    </citation>
    <scope>NUCLEOTIDE SEQUENCE [LARGE SCALE GENOMIC DNA]</scope>
    <source>
        <strain evidence="17 18">B4119</strain>
    </source>
</reference>
<organism evidence="17 18">
    <name type="scientific">Saccharococcus caldoxylosilyticus</name>
    <dbReference type="NCBI Taxonomy" id="81408"/>
    <lineage>
        <taxon>Bacteria</taxon>
        <taxon>Bacillati</taxon>
        <taxon>Bacillota</taxon>
        <taxon>Bacilli</taxon>
        <taxon>Bacillales</taxon>
        <taxon>Anoxybacillaceae</taxon>
        <taxon>Saccharococcus</taxon>
    </lineage>
</organism>
<keyword evidence="11 14" id="KW-1133">Transmembrane helix</keyword>
<evidence type="ECO:0000256" key="3">
    <source>
        <dbReference type="ARBA" id="ARBA00012438"/>
    </source>
</evidence>
<evidence type="ECO:0000256" key="1">
    <source>
        <dbReference type="ARBA" id="ARBA00000085"/>
    </source>
</evidence>
<comment type="caution">
    <text evidence="17">The sequence shown here is derived from an EMBL/GenBank/DDBJ whole genome shotgun (WGS) entry which is preliminary data.</text>
</comment>
<dbReference type="PROSITE" id="PS50109">
    <property type="entry name" value="HIS_KIN"/>
    <property type="match status" value="1"/>
</dbReference>
<dbReference type="RefSeq" id="WP_061579601.1">
    <property type="nucleotide sequence ID" value="NZ_LQYS01000052.1"/>
</dbReference>
<dbReference type="STRING" id="81408.B4119_1706"/>
<dbReference type="InterPro" id="IPR003594">
    <property type="entry name" value="HATPase_dom"/>
</dbReference>
<protein>
    <recommendedName>
        <fullName evidence="3">histidine kinase</fullName>
        <ecNumber evidence="3">2.7.13.3</ecNumber>
    </recommendedName>
</protein>
<dbReference type="Proteomes" id="UP000075455">
    <property type="component" value="Unassembled WGS sequence"/>
</dbReference>
<dbReference type="InterPro" id="IPR036890">
    <property type="entry name" value="HATPase_C_sf"/>
</dbReference>
<dbReference type="SUPFAM" id="SSF103190">
    <property type="entry name" value="Sensory domain-like"/>
    <property type="match status" value="1"/>
</dbReference>
<dbReference type="Gene3D" id="3.30.565.10">
    <property type="entry name" value="Histidine kinase-like ATPase, C-terminal domain"/>
    <property type="match status" value="1"/>
</dbReference>
<dbReference type="NCBIfam" id="TIGR00229">
    <property type="entry name" value="sensory_box"/>
    <property type="match status" value="1"/>
</dbReference>
<dbReference type="InterPro" id="IPR005467">
    <property type="entry name" value="His_kinase_dom"/>
</dbReference>
<dbReference type="SMART" id="SM00387">
    <property type="entry name" value="HATPase_c"/>
    <property type="match status" value="1"/>
</dbReference>